<evidence type="ECO:0000259" key="1">
    <source>
        <dbReference type="Pfam" id="PF13577"/>
    </source>
</evidence>
<sequence>MTDHAELVACYELTQAKARYCRTLDTRDWDGLAALLTDDVEFGMGDGHTEPHMTVGRDETLTLLQSLVAGSKTAHHVHAPEIDLNGDEAQVIWAVQDRAVFDSGLAVTGYGHYTERWVRQAGQWKLASARLAHLITDVQQPVAG</sequence>
<dbReference type="Pfam" id="PF13577">
    <property type="entry name" value="SnoaL_4"/>
    <property type="match status" value="1"/>
</dbReference>
<protein>
    <submittedName>
        <fullName evidence="2">DUF4440 domain-containing protein</fullName>
    </submittedName>
</protein>
<dbReference type="RefSeq" id="WP_067993938.1">
    <property type="nucleotide sequence ID" value="NZ_CP015596.1"/>
</dbReference>
<dbReference type="SUPFAM" id="SSF54427">
    <property type="entry name" value="NTF2-like"/>
    <property type="match status" value="1"/>
</dbReference>
<name>A0A172UKF9_9MYCO</name>
<feature type="domain" description="SnoaL-like" evidence="1">
    <location>
        <begin position="11"/>
        <end position="128"/>
    </location>
</feature>
<dbReference type="AlphaFoldDB" id="A0A172UKF9"/>
<dbReference type="Gene3D" id="3.10.450.50">
    <property type="match status" value="1"/>
</dbReference>
<evidence type="ECO:0000313" key="2">
    <source>
        <dbReference type="EMBL" id="ANE79515.1"/>
    </source>
</evidence>
<evidence type="ECO:0000313" key="3">
    <source>
        <dbReference type="Proteomes" id="UP000077143"/>
    </source>
</evidence>
<keyword evidence="3" id="KW-1185">Reference proteome</keyword>
<dbReference type="KEGG" id="madi:A7U43_09395"/>
<dbReference type="STRING" id="1682113.A7U43_09395"/>
<organism evidence="2 3">
    <name type="scientific">Mycobacterium adipatum</name>
    <dbReference type="NCBI Taxonomy" id="1682113"/>
    <lineage>
        <taxon>Bacteria</taxon>
        <taxon>Bacillati</taxon>
        <taxon>Actinomycetota</taxon>
        <taxon>Actinomycetes</taxon>
        <taxon>Mycobacteriales</taxon>
        <taxon>Mycobacteriaceae</taxon>
        <taxon>Mycobacterium</taxon>
    </lineage>
</organism>
<reference evidence="2 3" key="1">
    <citation type="submission" date="2016-05" db="EMBL/GenBank/DDBJ databases">
        <title>Complete genome sequence of a phthalic acid esters degrading Mycobacterium sp. YC-RL4.</title>
        <authorList>
            <person name="Ren L."/>
            <person name="Fan S."/>
            <person name="Ruth N."/>
            <person name="Jia Y."/>
            <person name="Wang J."/>
            <person name="Qiao C."/>
        </authorList>
    </citation>
    <scope>NUCLEOTIDE SEQUENCE [LARGE SCALE GENOMIC DNA]</scope>
    <source>
        <strain evidence="2 3">YC-RL4</strain>
    </source>
</reference>
<dbReference type="Proteomes" id="UP000077143">
    <property type="component" value="Chromosome"/>
</dbReference>
<dbReference type="InterPro" id="IPR037401">
    <property type="entry name" value="SnoaL-like"/>
</dbReference>
<dbReference type="InterPro" id="IPR032710">
    <property type="entry name" value="NTF2-like_dom_sf"/>
</dbReference>
<dbReference type="CDD" id="cd00531">
    <property type="entry name" value="NTF2_like"/>
    <property type="match status" value="1"/>
</dbReference>
<proteinExistence type="predicted"/>
<accession>A0A172UKF9</accession>
<dbReference type="OrthoDB" id="3173051at2"/>
<dbReference type="EMBL" id="CP015596">
    <property type="protein sequence ID" value="ANE79515.1"/>
    <property type="molecule type" value="Genomic_DNA"/>
</dbReference>
<gene>
    <name evidence="2" type="ORF">A7U43_09395</name>
</gene>